<keyword evidence="2" id="KW-1185">Reference proteome</keyword>
<protein>
    <submittedName>
        <fullName evidence="1">Uncharacterized protein</fullName>
    </submittedName>
</protein>
<organism evidence="1 2">
    <name type="scientific">Scytonema millei VB511283</name>
    <dbReference type="NCBI Taxonomy" id="1245923"/>
    <lineage>
        <taxon>Bacteria</taxon>
        <taxon>Bacillati</taxon>
        <taxon>Cyanobacteriota</taxon>
        <taxon>Cyanophyceae</taxon>
        <taxon>Nostocales</taxon>
        <taxon>Scytonemataceae</taxon>
        <taxon>Scytonema</taxon>
    </lineage>
</organism>
<proteinExistence type="predicted"/>
<comment type="caution">
    <text evidence="1">The sequence shown here is derived from an EMBL/GenBank/DDBJ whole genome shotgun (WGS) entry which is preliminary data.</text>
</comment>
<accession>A0A9X5E8M3</accession>
<dbReference type="RefSeq" id="WP_165587719.1">
    <property type="nucleotide sequence ID" value="NZ_JTJC03000004.1"/>
</dbReference>
<evidence type="ECO:0000313" key="2">
    <source>
        <dbReference type="Proteomes" id="UP000031532"/>
    </source>
</evidence>
<name>A0A9X5E8M3_9CYAN</name>
<dbReference type="Proteomes" id="UP000031532">
    <property type="component" value="Unassembled WGS sequence"/>
</dbReference>
<sequence>MATLTATAIARQSLDCNYDTSSLNESIFKILDDMEVDLESILIKAFEQGLPNDLECSL</sequence>
<gene>
    <name evidence="1" type="ORF">QH73_0015975</name>
</gene>
<reference evidence="1 2" key="1">
    <citation type="journal article" date="2015" name="Genome Announc.">
        <title>Draft Genome Sequence of the Terrestrial Cyanobacterium Scytonema millei VB511283, Isolated from Eastern India.</title>
        <authorList>
            <person name="Sen D."/>
            <person name="Chandrababunaidu M.M."/>
            <person name="Singh D."/>
            <person name="Sanghi N."/>
            <person name="Ghorai A."/>
            <person name="Mishra G.P."/>
            <person name="Madduluri M."/>
            <person name="Adhikary S.P."/>
            <person name="Tripathy S."/>
        </authorList>
    </citation>
    <scope>NUCLEOTIDE SEQUENCE [LARGE SCALE GENOMIC DNA]</scope>
    <source>
        <strain evidence="1 2">VB511283</strain>
    </source>
</reference>
<dbReference type="EMBL" id="JTJC03000004">
    <property type="protein sequence ID" value="NHC36124.1"/>
    <property type="molecule type" value="Genomic_DNA"/>
</dbReference>
<dbReference type="AlphaFoldDB" id="A0A9X5E8M3"/>
<evidence type="ECO:0000313" key="1">
    <source>
        <dbReference type="EMBL" id="NHC36124.1"/>
    </source>
</evidence>